<feature type="chain" id="PRO_5008402647" evidence="3">
    <location>
        <begin position="19"/>
        <end position="229"/>
    </location>
</feature>
<evidence type="ECO:0000256" key="1">
    <source>
        <dbReference type="SAM" id="Coils"/>
    </source>
</evidence>
<evidence type="ECO:0000256" key="2">
    <source>
        <dbReference type="SAM" id="MobiDB-lite"/>
    </source>
</evidence>
<keyword evidence="5" id="KW-1185">Reference proteome</keyword>
<protein>
    <submittedName>
        <fullName evidence="4">Uncharacterized protein</fullName>
    </submittedName>
</protein>
<evidence type="ECO:0000256" key="3">
    <source>
        <dbReference type="SAM" id="SignalP"/>
    </source>
</evidence>
<sequence>MKLTALCTLSKAVVVVGAADYGSENSTQFSQNPLLNEVDSGAGTQTKVMIGDTVAIVPDAVHALSAAKHSMDSLKDALESENFFKAGDKVVTNTVDTLKGLKSGLDDLTKSLEKQIKKNNKNFNPKKKPKKIPPVPTNDFQDDKLLRGLEAAKAASSEKLIKQARAAVGDKFIQRLDDARAVTGDKLTKQLQNARNQALDAELKYADVNKIRQKLTPPLRFGAEEVHLF</sequence>
<reference evidence="4" key="2">
    <citation type="submission" date="2020-05" db="UniProtKB">
        <authorList>
            <consortium name="EnsemblMetazoa"/>
        </authorList>
    </citation>
    <scope>IDENTIFICATION</scope>
    <source>
        <strain evidence="4">IAEA</strain>
    </source>
</reference>
<feature type="coiled-coil region" evidence="1">
    <location>
        <begin position="184"/>
        <end position="211"/>
    </location>
</feature>
<dbReference type="EnsemblMetazoa" id="GPAI006749-RA">
    <property type="protein sequence ID" value="GPAI006749-PA"/>
    <property type="gene ID" value="GPAI006749"/>
</dbReference>
<dbReference type="Proteomes" id="UP000092445">
    <property type="component" value="Unassembled WGS sequence"/>
</dbReference>
<dbReference type="VEuPathDB" id="VectorBase:GPAI006749"/>
<reference evidence="5" key="1">
    <citation type="submission" date="2014-03" db="EMBL/GenBank/DDBJ databases">
        <authorList>
            <person name="Aksoy S."/>
            <person name="Warren W."/>
            <person name="Wilson R.K."/>
        </authorList>
    </citation>
    <scope>NUCLEOTIDE SEQUENCE [LARGE SCALE GENOMIC DNA]</scope>
    <source>
        <strain evidence="5">IAEA</strain>
    </source>
</reference>
<keyword evidence="3" id="KW-0732">Signal</keyword>
<keyword evidence="1" id="KW-0175">Coiled coil</keyword>
<name>A0A1A9Z891_GLOPL</name>
<feature type="signal peptide" evidence="3">
    <location>
        <begin position="1"/>
        <end position="18"/>
    </location>
</feature>
<proteinExistence type="predicted"/>
<evidence type="ECO:0000313" key="4">
    <source>
        <dbReference type="EnsemblMetazoa" id="GPAI006749-PA"/>
    </source>
</evidence>
<feature type="region of interest" description="Disordered" evidence="2">
    <location>
        <begin position="120"/>
        <end position="139"/>
    </location>
</feature>
<accession>A0A1A9Z891</accession>
<evidence type="ECO:0000313" key="5">
    <source>
        <dbReference type="Proteomes" id="UP000092445"/>
    </source>
</evidence>
<dbReference type="AlphaFoldDB" id="A0A1A9Z891"/>
<organism evidence="4 5">
    <name type="scientific">Glossina pallidipes</name>
    <name type="common">Tsetse fly</name>
    <dbReference type="NCBI Taxonomy" id="7398"/>
    <lineage>
        <taxon>Eukaryota</taxon>
        <taxon>Metazoa</taxon>
        <taxon>Ecdysozoa</taxon>
        <taxon>Arthropoda</taxon>
        <taxon>Hexapoda</taxon>
        <taxon>Insecta</taxon>
        <taxon>Pterygota</taxon>
        <taxon>Neoptera</taxon>
        <taxon>Endopterygota</taxon>
        <taxon>Diptera</taxon>
        <taxon>Brachycera</taxon>
        <taxon>Muscomorpha</taxon>
        <taxon>Hippoboscoidea</taxon>
        <taxon>Glossinidae</taxon>
        <taxon>Glossina</taxon>
    </lineage>
</organism>
<feature type="compositionally biased region" description="Basic residues" evidence="2">
    <location>
        <begin position="120"/>
        <end position="131"/>
    </location>
</feature>